<evidence type="ECO:0000259" key="2">
    <source>
        <dbReference type="Pfam" id="PF24837"/>
    </source>
</evidence>
<proteinExistence type="predicted"/>
<evidence type="ECO:0000256" key="1">
    <source>
        <dbReference type="SAM" id="SignalP"/>
    </source>
</evidence>
<accession>A0A849ANV4</accession>
<evidence type="ECO:0000313" key="4">
    <source>
        <dbReference type="Proteomes" id="UP000557772"/>
    </source>
</evidence>
<organism evidence="3 4">
    <name type="scientific">Flexivirga aerilata</name>
    <dbReference type="NCBI Taxonomy" id="1656889"/>
    <lineage>
        <taxon>Bacteria</taxon>
        <taxon>Bacillati</taxon>
        <taxon>Actinomycetota</taxon>
        <taxon>Actinomycetes</taxon>
        <taxon>Micrococcales</taxon>
        <taxon>Dermacoccaceae</taxon>
        <taxon>Flexivirga</taxon>
    </lineage>
</organism>
<reference evidence="3 4" key="1">
    <citation type="submission" date="2020-05" db="EMBL/GenBank/DDBJ databases">
        <title>Flexivirga sp. ID2601S isolated from air conditioner.</title>
        <authorList>
            <person name="Kim D.H."/>
        </authorList>
    </citation>
    <scope>NUCLEOTIDE SEQUENCE [LARGE SCALE GENOMIC DNA]</scope>
    <source>
        <strain evidence="3 4">ID2601S</strain>
    </source>
</reference>
<dbReference type="PROSITE" id="PS51318">
    <property type="entry name" value="TAT"/>
    <property type="match status" value="1"/>
</dbReference>
<keyword evidence="4" id="KW-1185">Reference proteome</keyword>
<dbReference type="AlphaFoldDB" id="A0A849ANV4"/>
<feature type="signal peptide" evidence="1">
    <location>
        <begin position="1"/>
        <end position="36"/>
    </location>
</feature>
<name>A0A849ANV4_9MICO</name>
<dbReference type="RefSeq" id="WP_171158078.1">
    <property type="nucleotide sequence ID" value="NZ_JABENB010000003.1"/>
</dbReference>
<dbReference type="Pfam" id="PF24837">
    <property type="entry name" value="AMIN-like"/>
    <property type="match status" value="1"/>
</dbReference>
<keyword evidence="1" id="KW-0732">Signal</keyword>
<feature type="chain" id="PRO_5032297350" description="AMIN-like domain-containing protein" evidence="1">
    <location>
        <begin position="37"/>
        <end position="190"/>
    </location>
</feature>
<feature type="domain" description="AMIN-like" evidence="2">
    <location>
        <begin position="58"/>
        <end position="188"/>
    </location>
</feature>
<dbReference type="Proteomes" id="UP000557772">
    <property type="component" value="Unassembled WGS sequence"/>
</dbReference>
<dbReference type="InterPro" id="IPR006311">
    <property type="entry name" value="TAT_signal"/>
</dbReference>
<dbReference type="EMBL" id="JABENB010000003">
    <property type="protein sequence ID" value="NNG41091.1"/>
    <property type="molecule type" value="Genomic_DNA"/>
</dbReference>
<gene>
    <name evidence="3" type="ORF">HJ588_17670</name>
</gene>
<evidence type="ECO:0000313" key="3">
    <source>
        <dbReference type="EMBL" id="NNG41091.1"/>
    </source>
</evidence>
<sequence length="190" mass="20218">MSHTIQRRPRLRAAAVSAVLAAGALLPLSTAAPADAAPYCGITWGSGDKTAAPMSTDTVRNVRAGRQPCFDRLVVDLSGYDRSVGYSVRYVGAVTGTSGVPVPLAGATDLQINLWAPAYDSTGRATYRPADPMHAVNVSGFETFRQVAYVDSFEGETTLGLGVRGRLPMRAFVIQDPAGQRLVIDVAHRW</sequence>
<dbReference type="InterPro" id="IPR056303">
    <property type="entry name" value="AMIN-like"/>
</dbReference>
<comment type="caution">
    <text evidence="3">The sequence shown here is derived from an EMBL/GenBank/DDBJ whole genome shotgun (WGS) entry which is preliminary data.</text>
</comment>
<protein>
    <recommendedName>
        <fullName evidence="2">AMIN-like domain-containing protein</fullName>
    </recommendedName>
</protein>